<gene>
    <name evidence="9" type="ORF">J2Z22_000434</name>
</gene>
<evidence type="ECO:0000256" key="5">
    <source>
        <dbReference type="ARBA" id="ARBA00022692"/>
    </source>
</evidence>
<feature type="transmembrane region" description="Helical" evidence="8">
    <location>
        <begin position="14"/>
        <end position="34"/>
    </location>
</feature>
<evidence type="ECO:0000256" key="3">
    <source>
        <dbReference type="ARBA" id="ARBA00022448"/>
    </source>
</evidence>
<feature type="transmembrane region" description="Helical" evidence="8">
    <location>
        <begin position="40"/>
        <end position="63"/>
    </location>
</feature>
<sequence>MDNNLRQQISTRQLSLLVIYSIVGDMLLILPTIVSTVAGHASWISAFAAIPFGILVLWLFYALSRLYPDGTLMEIIRSIFGKWLGPVICVWYLAYFLLGSALYMREVADFIKTHILTDTPMRVIIILATITTTYALMKGLEPIARSAEIFFFIFMAALLSMLVLAIKDFDLANIRPFSGKGAMGIAEGGFFSVGYSFGELCMLMMIFPFVRHRSHTRRDLLLSGLIGGTMLASVVLWCLLVLGGYYTSTELFPSYILAQTINIGNFLERVEVILAVNWMFGIFFKCTLSYFAFLTGLSRLTGMRGAKPLILPGAFLLFGLSYLISPNIVYYTFTMKNYYLYWDITNGILLPLILLTVGLMRRKKVPKPA</sequence>
<keyword evidence="3" id="KW-0813">Transport</keyword>
<reference evidence="9 10" key="1">
    <citation type="submission" date="2023-07" db="EMBL/GenBank/DDBJ databases">
        <title>Genomic Encyclopedia of Type Strains, Phase IV (KMG-IV): sequencing the most valuable type-strain genomes for metagenomic binning, comparative biology and taxonomic classification.</title>
        <authorList>
            <person name="Goeker M."/>
        </authorList>
    </citation>
    <scope>NUCLEOTIDE SEQUENCE [LARGE SCALE GENOMIC DNA]</scope>
    <source>
        <strain evidence="9 10">T98</strain>
    </source>
</reference>
<keyword evidence="7 8" id="KW-0472">Membrane</keyword>
<comment type="similarity">
    <text evidence="2">Belongs to the amino acid-polyamine-organocation (APC) superfamily. Spore germination protein (SGP) (TC 2.A.3.9) family.</text>
</comment>
<organism evidence="9 10">
    <name type="scientific">Paenibacillus forsythiae</name>
    <dbReference type="NCBI Taxonomy" id="365616"/>
    <lineage>
        <taxon>Bacteria</taxon>
        <taxon>Bacillati</taxon>
        <taxon>Bacillota</taxon>
        <taxon>Bacilli</taxon>
        <taxon>Bacillales</taxon>
        <taxon>Paenibacillaceae</taxon>
        <taxon>Paenibacillus</taxon>
    </lineage>
</organism>
<dbReference type="EMBL" id="JAUSUY010000002">
    <property type="protein sequence ID" value="MDT3424921.1"/>
    <property type="molecule type" value="Genomic_DNA"/>
</dbReference>
<comment type="caution">
    <text evidence="9">The sequence shown here is derived from an EMBL/GenBank/DDBJ whole genome shotgun (WGS) entry which is preliminary data.</text>
</comment>
<feature type="transmembrane region" description="Helical" evidence="8">
    <location>
        <begin position="83"/>
        <end position="104"/>
    </location>
</feature>
<dbReference type="Pfam" id="PF03845">
    <property type="entry name" value="Spore_permease"/>
    <property type="match status" value="1"/>
</dbReference>
<protein>
    <submittedName>
        <fullName evidence="9">Spore germination protein KB</fullName>
    </submittedName>
</protein>
<dbReference type="Gene3D" id="1.20.1740.10">
    <property type="entry name" value="Amino acid/polyamine transporter I"/>
    <property type="match status" value="1"/>
</dbReference>
<name>A0ABU3H380_9BACL</name>
<evidence type="ECO:0000256" key="4">
    <source>
        <dbReference type="ARBA" id="ARBA00022544"/>
    </source>
</evidence>
<proteinExistence type="inferred from homology"/>
<evidence type="ECO:0000313" key="9">
    <source>
        <dbReference type="EMBL" id="MDT3424921.1"/>
    </source>
</evidence>
<dbReference type="InterPro" id="IPR004761">
    <property type="entry name" value="Spore_GerAB"/>
</dbReference>
<dbReference type="PANTHER" id="PTHR34975">
    <property type="entry name" value="SPORE GERMINATION PROTEIN A2"/>
    <property type="match status" value="1"/>
</dbReference>
<feature type="transmembrane region" description="Helical" evidence="8">
    <location>
        <begin position="339"/>
        <end position="360"/>
    </location>
</feature>
<keyword evidence="10" id="KW-1185">Reference proteome</keyword>
<evidence type="ECO:0000256" key="1">
    <source>
        <dbReference type="ARBA" id="ARBA00004141"/>
    </source>
</evidence>
<keyword evidence="5 8" id="KW-0812">Transmembrane</keyword>
<keyword evidence="6 8" id="KW-1133">Transmembrane helix</keyword>
<evidence type="ECO:0000256" key="8">
    <source>
        <dbReference type="SAM" id="Phobius"/>
    </source>
</evidence>
<evidence type="ECO:0000256" key="6">
    <source>
        <dbReference type="ARBA" id="ARBA00022989"/>
    </source>
</evidence>
<dbReference type="RefSeq" id="WP_025702358.1">
    <property type="nucleotide sequence ID" value="NZ_JAUSUY010000002.1"/>
</dbReference>
<feature type="transmembrane region" description="Helical" evidence="8">
    <location>
        <begin position="149"/>
        <end position="169"/>
    </location>
</feature>
<evidence type="ECO:0000256" key="2">
    <source>
        <dbReference type="ARBA" id="ARBA00007998"/>
    </source>
</evidence>
<feature type="transmembrane region" description="Helical" evidence="8">
    <location>
        <begin position="309"/>
        <end position="333"/>
    </location>
</feature>
<feature type="transmembrane region" description="Helical" evidence="8">
    <location>
        <begin position="222"/>
        <end position="246"/>
    </location>
</feature>
<feature type="transmembrane region" description="Helical" evidence="8">
    <location>
        <begin position="275"/>
        <end position="297"/>
    </location>
</feature>
<feature type="transmembrane region" description="Helical" evidence="8">
    <location>
        <begin position="119"/>
        <end position="137"/>
    </location>
</feature>
<accession>A0ABU3H380</accession>
<dbReference type="Proteomes" id="UP001248709">
    <property type="component" value="Unassembled WGS sequence"/>
</dbReference>
<dbReference type="PANTHER" id="PTHR34975:SF2">
    <property type="entry name" value="SPORE GERMINATION PROTEIN A2"/>
    <property type="match status" value="1"/>
</dbReference>
<evidence type="ECO:0000313" key="10">
    <source>
        <dbReference type="Proteomes" id="UP001248709"/>
    </source>
</evidence>
<dbReference type="NCBIfam" id="TIGR00912">
    <property type="entry name" value="2A0309"/>
    <property type="match status" value="1"/>
</dbReference>
<keyword evidence="4" id="KW-0309">Germination</keyword>
<comment type="subcellular location">
    <subcellularLocation>
        <location evidence="1">Membrane</location>
        <topology evidence="1">Multi-pass membrane protein</topology>
    </subcellularLocation>
</comment>
<evidence type="ECO:0000256" key="7">
    <source>
        <dbReference type="ARBA" id="ARBA00023136"/>
    </source>
</evidence>
<feature type="transmembrane region" description="Helical" evidence="8">
    <location>
        <begin position="189"/>
        <end position="210"/>
    </location>
</feature>